<accession>A0ABT1JJ90</accession>
<evidence type="ECO:0000256" key="1">
    <source>
        <dbReference type="SAM" id="MobiDB-lite"/>
    </source>
</evidence>
<feature type="region of interest" description="Disordered" evidence="1">
    <location>
        <begin position="253"/>
        <end position="324"/>
    </location>
</feature>
<protein>
    <recommendedName>
        <fullName evidence="4">SpaA-like prealbumin fold domain-containing protein</fullName>
    </recommendedName>
</protein>
<reference evidence="5 6" key="2">
    <citation type="submission" date="2022-06" db="EMBL/GenBank/DDBJ databases">
        <title>Genomic Encyclopedia of Type Strains, Phase I: the one thousand microbial genomes (KMG-I) project.</title>
        <authorList>
            <person name="Kyrpides N."/>
        </authorList>
    </citation>
    <scope>NUCLEOTIDE SEQUENCE [LARGE SCALE GENOMIC DNA]</scope>
    <source>
        <strain evidence="5 6">DSM 43889</strain>
    </source>
</reference>
<reference evidence="5 6" key="1">
    <citation type="submission" date="2013-07" db="EMBL/GenBank/DDBJ databases">
        <authorList>
            <consortium name="DOE Joint Genome Institute"/>
            <person name="Reeve W."/>
            <person name="Huntemann M."/>
            <person name="Han J."/>
            <person name="Chen A."/>
            <person name="Kyrpides N."/>
            <person name="Mavromatis K."/>
            <person name="Markowitz V."/>
            <person name="Palaniappan K."/>
            <person name="Ivanova N."/>
            <person name="Schaumberg A."/>
            <person name="Pati A."/>
            <person name="Liolios K."/>
            <person name="Nordberg H.P."/>
            <person name="Cantor M.N."/>
            <person name="Hua S.X."/>
            <person name="Woyke T."/>
        </authorList>
    </citation>
    <scope>NUCLEOTIDE SEQUENCE [LARGE SCALE GENOMIC DNA]</scope>
    <source>
        <strain evidence="5 6">DSM 43889</strain>
    </source>
</reference>
<feature type="signal peptide" evidence="3">
    <location>
        <begin position="1"/>
        <end position="29"/>
    </location>
</feature>
<dbReference type="RefSeq" id="WP_026417371.1">
    <property type="nucleotide sequence ID" value="NZ_AUBJ02000001.1"/>
</dbReference>
<name>A0ABT1JJ90_ACTCY</name>
<feature type="transmembrane region" description="Helical" evidence="2">
    <location>
        <begin position="521"/>
        <end position="541"/>
    </location>
</feature>
<evidence type="ECO:0000313" key="5">
    <source>
        <dbReference type="EMBL" id="MCP2332372.1"/>
    </source>
</evidence>
<keyword evidence="2" id="KW-1133">Transmembrane helix</keyword>
<feature type="domain" description="SpaA-like prealbumin fold" evidence="4">
    <location>
        <begin position="382"/>
        <end position="462"/>
    </location>
</feature>
<dbReference type="Gene3D" id="2.60.40.10">
    <property type="entry name" value="Immunoglobulins"/>
    <property type="match status" value="1"/>
</dbReference>
<dbReference type="EMBL" id="AUBJ02000001">
    <property type="protein sequence ID" value="MCP2332372.1"/>
    <property type="molecule type" value="Genomic_DNA"/>
</dbReference>
<comment type="caution">
    <text evidence="5">The sequence shown here is derived from an EMBL/GenBank/DDBJ whole genome shotgun (WGS) entry which is preliminary data.</text>
</comment>
<feature type="compositionally biased region" description="Acidic residues" evidence="1">
    <location>
        <begin position="253"/>
        <end position="262"/>
    </location>
</feature>
<dbReference type="InterPro" id="IPR041033">
    <property type="entry name" value="SpaA_PFL_dom_1"/>
</dbReference>
<sequence length="551" mass="58305">MLRRVAAGLASASLLAGAALVALPGTAAAAVQEGLGHRTAPQPYQGKPNDYDWVGSYVWQGEQVWCVQYSYRAPDTEEEYVDGDQLLTKWGDPLSPEISSNISYLLLRYSGTESDHEASALAHLLHSWTAAPRTPADLDPSNGFREIAYDVEFHFDELPPETQEAVEAMKADAEVNRGPWEVSLTAPEGEQVIGQPDSWRVDLLNTAGNGVPDIPVEVTLTDAELADPEVAEPARQILMQDLSVNDELAADLAAEEATEEAAEGVPADGAADQQTQPLSTTTPQPTAPVETPEGEDGAEEDDSGEPEPQVRYLRTPEDGGPLLFDVVPTGENPSVHVSVQTPADQPRIKVPQDGSDVQRIVTTGGEDTVTAEAAVTARTAPGAVEIAKVDASTGLPVADVQLRITSADKSSPALRQDDSELVGPDGEPLVVTTDEEGYARLEDLRTPQEICVVEVGVPAGYEEEFDPANPPTACGLVEAGDTLTLTIANKPNPPTVPSTIPAGEADLVTASSETVNRISPVTLTSLGLLVLLAAGATGLVWRRRMTSGDQR</sequence>
<evidence type="ECO:0000313" key="6">
    <source>
        <dbReference type="Proteomes" id="UP000791080"/>
    </source>
</evidence>
<organism evidence="5 6">
    <name type="scientific">Actinoalloteichus caeruleus DSM 43889</name>
    <dbReference type="NCBI Taxonomy" id="1120930"/>
    <lineage>
        <taxon>Bacteria</taxon>
        <taxon>Bacillati</taxon>
        <taxon>Actinomycetota</taxon>
        <taxon>Actinomycetes</taxon>
        <taxon>Pseudonocardiales</taxon>
        <taxon>Pseudonocardiaceae</taxon>
        <taxon>Actinoalloteichus</taxon>
        <taxon>Actinoalloteichus cyanogriseus</taxon>
    </lineage>
</organism>
<feature type="compositionally biased region" description="Acidic residues" evidence="1">
    <location>
        <begin position="292"/>
        <end position="305"/>
    </location>
</feature>
<keyword evidence="3" id="KW-0732">Signal</keyword>
<keyword evidence="2" id="KW-0472">Membrane</keyword>
<evidence type="ECO:0000256" key="3">
    <source>
        <dbReference type="SAM" id="SignalP"/>
    </source>
</evidence>
<dbReference type="Proteomes" id="UP000791080">
    <property type="component" value="Unassembled WGS sequence"/>
</dbReference>
<feature type="compositionally biased region" description="Low complexity" evidence="1">
    <location>
        <begin position="273"/>
        <end position="291"/>
    </location>
</feature>
<evidence type="ECO:0000259" key="4">
    <source>
        <dbReference type="Pfam" id="PF17802"/>
    </source>
</evidence>
<dbReference type="Pfam" id="PF17802">
    <property type="entry name" value="SpaA"/>
    <property type="match status" value="1"/>
</dbReference>
<dbReference type="InterPro" id="IPR013783">
    <property type="entry name" value="Ig-like_fold"/>
</dbReference>
<gene>
    <name evidence="5" type="ORF">G443_002642</name>
</gene>
<feature type="chain" id="PRO_5046310228" description="SpaA-like prealbumin fold domain-containing protein" evidence="3">
    <location>
        <begin position="30"/>
        <end position="551"/>
    </location>
</feature>
<evidence type="ECO:0000256" key="2">
    <source>
        <dbReference type="SAM" id="Phobius"/>
    </source>
</evidence>
<proteinExistence type="predicted"/>
<keyword evidence="6" id="KW-1185">Reference proteome</keyword>
<keyword evidence="2" id="KW-0812">Transmembrane</keyword>